<dbReference type="SUPFAM" id="SSF51126">
    <property type="entry name" value="Pectin lyase-like"/>
    <property type="match status" value="1"/>
</dbReference>
<evidence type="ECO:0000313" key="3">
    <source>
        <dbReference type="Proteomes" id="UP000295509"/>
    </source>
</evidence>
<dbReference type="InterPro" id="IPR011050">
    <property type="entry name" value="Pectin_lyase_fold/virulence"/>
</dbReference>
<organism evidence="2 3">
    <name type="scientific">Paraburkholderia rhizosphaerae</name>
    <dbReference type="NCBI Taxonomy" id="480658"/>
    <lineage>
        <taxon>Bacteria</taxon>
        <taxon>Pseudomonadati</taxon>
        <taxon>Pseudomonadota</taxon>
        <taxon>Betaproteobacteria</taxon>
        <taxon>Burkholderiales</taxon>
        <taxon>Burkholderiaceae</taxon>
        <taxon>Paraburkholderia</taxon>
    </lineage>
</organism>
<dbReference type="Gene3D" id="2.160.20.10">
    <property type="entry name" value="Single-stranded right-handed beta-helix, Pectin lyase-like"/>
    <property type="match status" value="1"/>
</dbReference>
<dbReference type="OrthoDB" id="9111679at2"/>
<accession>A0A4R8LXZ2</accession>
<evidence type="ECO:0008006" key="4">
    <source>
        <dbReference type="Google" id="ProtNLM"/>
    </source>
</evidence>
<dbReference type="Proteomes" id="UP000295509">
    <property type="component" value="Unassembled WGS sequence"/>
</dbReference>
<dbReference type="InterPro" id="IPR012334">
    <property type="entry name" value="Pectin_lyas_fold"/>
</dbReference>
<dbReference type="RefSeq" id="WP_134191023.1">
    <property type="nucleotide sequence ID" value="NZ_JBHLUW010000002.1"/>
</dbReference>
<proteinExistence type="predicted"/>
<evidence type="ECO:0000256" key="1">
    <source>
        <dbReference type="SAM" id="SignalP"/>
    </source>
</evidence>
<name>A0A4R8LXZ2_9BURK</name>
<reference evidence="2 3" key="1">
    <citation type="submission" date="2019-03" db="EMBL/GenBank/DDBJ databases">
        <title>Genomic Encyclopedia of Type Strains, Phase III (KMG-III): the genomes of soil and plant-associated and newly described type strains.</title>
        <authorList>
            <person name="Whitman W."/>
        </authorList>
    </citation>
    <scope>NUCLEOTIDE SEQUENCE [LARGE SCALE GENOMIC DNA]</scope>
    <source>
        <strain evidence="2 3">LMG 29544</strain>
    </source>
</reference>
<dbReference type="AlphaFoldDB" id="A0A4R8LXZ2"/>
<feature type="chain" id="PRO_5020435107" description="Parallel beta helix pectate lyase-like protein" evidence="1">
    <location>
        <begin position="29"/>
        <end position="571"/>
    </location>
</feature>
<keyword evidence="3" id="KW-1185">Reference proteome</keyword>
<gene>
    <name evidence="2" type="ORF">BX592_104297</name>
</gene>
<evidence type="ECO:0000313" key="2">
    <source>
        <dbReference type="EMBL" id="TDY53011.1"/>
    </source>
</evidence>
<dbReference type="EMBL" id="SORE01000004">
    <property type="protein sequence ID" value="TDY53011.1"/>
    <property type="molecule type" value="Genomic_DNA"/>
</dbReference>
<protein>
    <recommendedName>
        <fullName evidence="4">Parallel beta helix pectate lyase-like protein</fullName>
    </recommendedName>
</protein>
<sequence length="571" mass="60610">MATRKIDLARRDSLVAVVGAGLSLAANAASENGGGPREAPSDTVQVLDDYASLRAYEGAARSVFLRHAGTAGLFTEHEQDRVSADDGGTIIVAADHRRWRRVFSGSIDVAWFGATGNPQTSDHRAIQAAIDAACALSAGPVLLGRSHALSHPVVVRPGVSLIGRGPAYAGGEPYSVMPGTFIRGLPDFNGDALFRAAIAAPDNVLTAVQFEQFRIDLSHCRAHGFLLEDVYDGVIFRNIHVVGTHESRRACWLTTGHYGLGQTALFENCQFLGRKGSPGNVAPFRADGLNESTLVNCKFFGASGGTTASTGAAIELSGCSGVTLLNCSYAFAATGVSIEDSPRRKSFGIRIQGGTFESLTHCAVRIRAAHGRRIDSVSLRDPRFYDSALTFPFAIDIDDVQNGYFDTSFKKALVGKNADQLTIASCRQALVSSAGTNVLVLGKPDRSSHFYGFGSNVRVNGAVEVDGVAMLAGGIRYRSRVLKESSQRIDSADTILLLKCDEPTRFALPPSRSQTVESGQVLFCRNIGRSEVTLTAVESDSIDELRAAAIQPGAALILASDAAGGWWSVRA</sequence>
<feature type="signal peptide" evidence="1">
    <location>
        <begin position="1"/>
        <end position="28"/>
    </location>
</feature>
<keyword evidence="1" id="KW-0732">Signal</keyword>
<comment type="caution">
    <text evidence="2">The sequence shown here is derived from an EMBL/GenBank/DDBJ whole genome shotgun (WGS) entry which is preliminary data.</text>
</comment>